<dbReference type="PANTHER" id="PTHR35561">
    <property type="entry name" value="RNA 2',3'-CYCLIC PHOSPHODIESTERASE"/>
    <property type="match status" value="1"/>
</dbReference>
<dbReference type="Pfam" id="PF13563">
    <property type="entry name" value="2_5_RNA_ligase2"/>
    <property type="match status" value="1"/>
</dbReference>
<dbReference type="InterPro" id="IPR009097">
    <property type="entry name" value="Cyclic_Pdiesterase"/>
</dbReference>
<evidence type="ECO:0000256" key="2">
    <source>
        <dbReference type="HAMAP-Rule" id="MF_01940"/>
    </source>
</evidence>
<keyword evidence="1 2" id="KW-0378">Hydrolase</keyword>
<protein>
    <recommendedName>
        <fullName evidence="2">RNA 2',3'-cyclic phosphodiesterase</fullName>
        <shortName evidence="2">RNA 2',3'-CPDase</shortName>
        <ecNumber evidence="2">3.1.4.58</ecNumber>
    </recommendedName>
</protein>
<feature type="active site" description="Proton donor" evidence="2">
    <location>
        <position position="37"/>
    </location>
</feature>
<evidence type="ECO:0000256" key="1">
    <source>
        <dbReference type="ARBA" id="ARBA00022801"/>
    </source>
</evidence>
<name>A0ABT6N2N3_9SPHN</name>
<feature type="short sequence motif" description="HXTX 1" evidence="2">
    <location>
        <begin position="37"/>
        <end position="40"/>
    </location>
</feature>
<comment type="function">
    <text evidence="2">Hydrolyzes RNA 2',3'-cyclic phosphodiester to an RNA 2'-phosphomonoester.</text>
</comment>
<dbReference type="InterPro" id="IPR004175">
    <property type="entry name" value="RNA_CPDase"/>
</dbReference>
<dbReference type="EC" id="3.1.4.58" evidence="2"/>
<comment type="caution">
    <text evidence="3">The sequence shown here is derived from an EMBL/GenBank/DDBJ whole genome shotgun (WGS) entry which is preliminary data.</text>
</comment>
<dbReference type="NCBIfam" id="TIGR02258">
    <property type="entry name" value="2_5_ligase"/>
    <property type="match status" value="1"/>
</dbReference>
<feature type="short sequence motif" description="HXTX 2" evidence="2">
    <location>
        <begin position="121"/>
        <end position="124"/>
    </location>
</feature>
<organism evidence="3 4">
    <name type="scientific">Sphingomonas oryzagri</name>
    <dbReference type="NCBI Taxonomy" id="3042314"/>
    <lineage>
        <taxon>Bacteria</taxon>
        <taxon>Pseudomonadati</taxon>
        <taxon>Pseudomonadota</taxon>
        <taxon>Alphaproteobacteria</taxon>
        <taxon>Sphingomonadales</taxon>
        <taxon>Sphingomonadaceae</taxon>
        <taxon>Sphingomonas</taxon>
    </lineage>
</organism>
<comment type="catalytic activity">
    <reaction evidence="2">
        <text>a 3'-end 2',3'-cyclophospho-ribonucleotide-RNA + H2O = a 3'-end 2'-phospho-ribonucleotide-RNA + H(+)</text>
        <dbReference type="Rhea" id="RHEA:11828"/>
        <dbReference type="Rhea" id="RHEA-COMP:10464"/>
        <dbReference type="Rhea" id="RHEA-COMP:17353"/>
        <dbReference type="ChEBI" id="CHEBI:15377"/>
        <dbReference type="ChEBI" id="CHEBI:15378"/>
        <dbReference type="ChEBI" id="CHEBI:83064"/>
        <dbReference type="ChEBI" id="CHEBI:173113"/>
        <dbReference type="EC" id="3.1.4.58"/>
    </reaction>
</comment>
<accession>A0ABT6N2N3</accession>
<evidence type="ECO:0000313" key="3">
    <source>
        <dbReference type="EMBL" id="MDH7639570.1"/>
    </source>
</evidence>
<dbReference type="Proteomes" id="UP001160625">
    <property type="component" value="Unassembled WGS sequence"/>
</dbReference>
<dbReference type="EMBL" id="JARYGZ010000001">
    <property type="protein sequence ID" value="MDH7639570.1"/>
    <property type="molecule type" value="Genomic_DNA"/>
</dbReference>
<gene>
    <name evidence="3" type="primary">thpR</name>
    <name evidence="3" type="ORF">QGN17_12595</name>
</gene>
<feature type="active site" description="Proton acceptor" evidence="2">
    <location>
        <position position="121"/>
    </location>
</feature>
<dbReference type="Gene3D" id="3.90.1140.10">
    <property type="entry name" value="Cyclic phosphodiesterase"/>
    <property type="match status" value="1"/>
</dbReference>
<dbReference type="SUPFAM" id="SSF55144">
    <property type="entry name" value="LigT-like"/>
    <property type="match status" value="1"/>
</dbReference>
<sequence>MHRLFVALRPPAATRIFLAGLMGGVPGARWQDDAQLHCTLRFIGAVDRHLAEDVAAALGRVRGEPLALGLGPAGTFDRKGRVDTLWVGVQPREAVAALHGRVDAALRLAGIAADDRAFVPHITIARFPRSESPGPEVASAVTVPAGHHFEVSHFELFESQLGSEGASYETVARYSLA</sequence>
<comment type="similarity">
    <text evidence="2">Belongs to the 2H phosphoesterase superfamily. ThpR family.</text>
</comment>
<dbReference type="PANTHER" id="PTHR35561:SF1">
    <property type="entry name" value="RNA 2',3'-CYCLIC PHOSPHODIESTERASE"/>
    <property type="match status" value="1"/>
</dbReference>
<proteinExistence type="inferred from homology"/>
<dbReference type="HAMAP" id="MF_01940">
    <property type="entry name" value="RNA_CPDase"/>
    <property type="match status" value="1"/>
</dbReference>
<keyword evidence="4" id="KW-1185">Reference proteome</keyword>
<reference evidence="3" key="1">
    <citation type="submission" date="2023-04" db="EMBL/GenBank/DDBJ databases">
        <title>Sphingomonas sp. MAHUQ-71 isolated from rice field.</title>
        <authorList>
            <person name="Huq M.A."/>
        </authorList>
    </citation>
    <scope>NUCLEOTIDE SEQUENCE</scope>
    <source>
        <strain evidence="3">MAHUQ-71</strain>
    </source>
</reference>
<evidence type="ECO:0000313" key="4">
    <source>
        <dbReference type="Proteomes" id="UP001160625"/>
    </source>
</evidence>